<proteinExistence type="predicted"/>
<dbReference type="KEGG" id="opf:CBP31_06905"/>
<dbReference type="PANTHER" id="PTHR30292:SF0">
    <property type="entry name" value="5-OXOPROLINASE SUBUNIT A"/>
    <property type="match status" value="1"/>
</dbReference>
<protein>
    <recommendedName>
        <fullName evidence="3">LamB/YcsF family protein</fullName>
    </recommendedName>
</protein>
<accession>A0A1Y0D525</accession>
<sequence>MAKLLLNADLGESFGAWQLGQDEAVLPLIDLANIACGFHASDPDTMRRTVRLAHDHQVKIGAHPAYPDLVGFGRRGDAYKLAAGDQLLFSNTATEKIPLERTLPAYALPDYKADPLLDLIPSTQLRFFDDKSVIASFT</sequence>
<dbReference type="AlphaFoldDB" id="A0A1Y0D525"/>
<gene>
    <name evidence="1" type="ORF">CBP31_06905</name>
</gene>
<dbReference type="GO" id="GO:0005975">
    <property type="term" value="P:carbohydrate metabolic process"/>
    <property type="evidence" value="ECO:0007669"/>
    <property type="project" value="InterPro"/>
</dbReference>
<dbReference type="InterPro" id="IPR011330">
    <property type="entry name" value="Glyco_hydro/deAcase_b/a-brl"/>
</dbReference>
<name>A0A1Y0D525_9GAMM</name>
<evidence type="ECO:0000313" key="1">
    <source>
        <dbReference type="EMBL" id="ART82384.1"/>
    </source>
</evidence>
<reference evidence="1 2" key="1">
    <citation type="journal article" date="2014" name="Int. J. Syst. Evol. Microbiol.">
        <title>Oceanisphaera profunda sp. nov., a marine bacterium isolated from deep-sea sediment, and emended description of the genus Oceanisphaera.</title>
        <authorList>
            <person name="Xu Z."/>
            <person name="Zhang X.Y."/>
            <person name="Su H.N."/>
            <person name="Yu Z.C."/>
            <person name="Liu C."/>
            <person name="Li H."/>
            <person name="Chen X.L."/>
            <person name="Song X.Y."/>
            <person name="Xie B.B."/>
            <person name="Qin Q.L."/>
            <person name="Zhou B.C."/>
            <person name="Shi M."/>
            <person name="Huang Y."/>
            <person name="Zhang Y.Z."/>
        </authorList>
    </citation>
    <scope>NUCLEOTIDE SEQUENCE [LARGE SCALE GENOMIC DNA]</scope>
    <source>
        <strain evidence="1 2">SM1222</strain>
    </source>
</reference>
<dbReference type="InterPro" id="IPR005501">
    <property type="entry name" value="LamB/YcsF/PxpA-like"/>
</dbReference>
<dbReference type="EMBL" id="CP021377">
    <property type="protein sequence ID" value="ART82384.1"/>
    <property type="molecule type" value="Genomic_DNA"/>
</dbReference>
<evidence type="ECO:0000313" key="2">
    <source>
        <dbReference type="Proteomes" id="UP000243937"/>
    </source>
</evidence>
<keyword evidence="2" id="KW-1185">Reference proteome</keyword>
<dbReference type="PANTHER" id="PTHR30292">
    <property type="entry name" value="UNCHARACTERIZED PROTEIN YBGL-RELATED"/>
    <property type="match status" value="1"/>
</dbReference>
<dbReference type="Pfam" id="PF03746">
    <property type="entry name" value="LamB_YcsF"/>
    <property type="match status" value="1"/>
</dbReference>
<evidence type="ECO:0008006" key="3">
    <source>
        <dbReference type="Google" id="ProtNLM"/>
    </source>
</evidence>
<dbReference type="SUPFAM" id="SSF88713">
    <property type="entry name" value="Glycoside hydrolase/deacetylase"/>
    <property type="match status" value="1"/>
</dbReference>
<dbReference type="RefSeq" id="WP_322348435.1">
    <property type="nucleotide sequence ID" value="NZ_CP021377.1"/>
</dbReference>
<organism evidence="1 2">
    <name type="scientific">Oceanisphaera profunda</name>
    <dbReference type="NCBI Taxonomy" id="1416627"/>
    <lineage>
        <taxon>Bacteria</taxon>
        <taxon>Pseudomonadati</taxon>
        <taxon>Pseudomonadota</taxon>
        <taxon>Gammaproteobacteria</taxon>
        <taxon>Aeromonadales</taxon>
        <taxon>Aeromonadaceae</taxon>
        <taxon>Oceanisphaera</taxon>
    </lineage>
</organism>
<dbReference type="Proteomes" id="UP000243937">
    <property type="component" value="Chromosome"/>
</dbReference>
<dbReference type="Gene3D" id="3.20.20.370">
    <property type="entry name" value="Glycoside hydrolase/deacetylase"/>
    <property type="match status" value="1"/>
</dbReference>